<dbReference type="PROSITE" id="PS50192">
    <property type="entry name" value="T_SNARE"/>
    <property type="match status" value="1"/>
</dbReference>
<evidence type="ECO:0000313" key="10">
    <source>
        <dbReference type="EMBL" id="CAD8080738.1"/>
    </source>
</evidence>
<comment type="caution">
    <text evidence="10">The sequence shown here is derived from an EMBL/GenBank/DDBJ whole genome shotgun (WGS) entry which is preliminary data.</text>
</comment>
<reference evidence="10" key="1">
    <citation type="submission" date="2021-01" db="EMBL/GenBank/DDBJ databases">
        <authorList>
            <consortium name="Genoscope - CEA"/>
            <person name="William W."/>
        </authorList>
    </citation>
    <scope>NUCLEOTIDE SEQUENCE</scope>
</reference>
<dbReference type="GO" id="GO:0006906">
    <property type="term" value="P:vesicle fusion"/>
    <property type="evidence" value="ECO:0007669"/>
    <property type="project" value="TreeGrafter"/>
</dbReference>
<evidence type="ECO:0000313" key="11">
    <source>
        <dbReference type="Proteomes" id="UP000688137"/>
    </source>
</evidence>
<keyword evidence="4 8" id="KW-1133">Transmembrane helix</keyword>
<evidence type="ECO:0000256" key="1">
    <source>
        <dbReference type="ARBA" id="ARBA00022448"/>
    </source>
</evidence>
<dbReference type="OMA" id="NKWIICA"/>
<evidence type="ECO:0000256" key="3">
    <source>
        <dbReference type="ARBA" id="ARBA00022927"/>
    </source>
</evidence>
<dbReference type="GO" id="GO:0006886">
    <property type="term" value="P:intracellular protein transport"/>
    <property type="evidence" value="ECO:0007669"/>
    <property type="project" value="InterPro"/>
</dbReference>
<feature type="domain" description="T-SNARE coiled-coil homology" evidence="9">
    <location>
        <begin position="135"/>
        <end position="178"/>
    </location>
</feature>
<dbReference type="GO" id="GO:0005484">
    <property type="term" value="F:SNAP receptor activity"/>
    <property type="evidence" value="ECO:0007669"/>
    <property type="project" value="TreeGrafter"/>
</dbReference>
<keyword evidence="1" id="KW-0813">Transport</keyword>
<protein>
    <recommendedName>
        <fullName evidence="9">t-SNARE coiled-coil homology domain-containing protein</fullName>
    </recommendedName>
</protein>
<dbReference type="InterPro" id="IPR000727">
    <property type="entry name" value="T_SNARE_dom"/>
</dbReference>
<keyword evidence="2 8" id="KW-0812">Transmembrane</keyword>
<evidence type="ECO:0000256" key="6">
    <source>
        <dbReference type="ARBA" id="ARBA00046280"/>
    </source>
</evidence>
<dbReference type="GO" id="GO:0012507">
    <property type="term" value="C:ER to Golgi transport vesicle membrane"/>
    <property type="evidence" value="ECO:0007669"/>
    <property type="project" value="TreeGrafter"/>
</dbReference>
<evidence type="ECO:0000256" key="5">
    <source>
        <dbReference type="ARBA" id="ARBA00023136"/>
    </source>
</evidence>
<evidence type="ECO:0000256" key="2">
    <source>
        <dbReference type="ARBA" id="ARBA00022692"/>
    </source>
</evidence>
<dbReference type="Pfam" id="PF05008">
    <property type="entry name" value="V-SNARE"/>
    <property type="match status" value="1"/>
</dbReference>
<evidence type="ECO:0000256" key="7">
    <source>
        <dbReference type="SAM" id="Coils"/>
    </source>
</evidence>
<dbReference type="InterPro" id="IPR007705">
    <property type="entry name" value="Vesicle_trsprt_v-SNARE_N"/>
</dbReference>
<organism evidence="10 11">
    <name type="scientific">Paramecium primaurelia</name>
    <dbReference type="NCBI Taxonomy" id="5886"/>
    <lineage>
        <taxon>Eukaryota</taxon>
        <taxon>Sar</taxon>
        <taxon>Alveolata</taxon>
        <taxon>Ciliophora</taxon>
        <taxon>Intramacronucleata</taxon>
        <taxon>Oligohymenophorea</taxon>
        <taxon>Peniculida</taxon>
        <taxon>Parameciidae</taxon>
        <taxon>Paramecium</taxon>
    </lineage>
</organism>
<dbReference type="PANTHER" id="PTHR21230:SF26">
    <property type="entry name" value="VESICLE TRANSPORT THROUGH INTERACTION WITH T-SNARES HOMOLOG 1A"/>
    <property type="match status" value="1"/>
</dbReference>
<accession>A0A8S1MK79</accession>
<dbReference type="GO" id="GO:0031201">
    <property type="term" value="C:SNARE complex"/>
    <property type="evidence" value="ECO:0007669"/>
    <property type="project" value="TreeGrafter"/>
</dbReference>
<dbReference type="PIRSF" id="PIRSF028865">
    <property type="entry name" value="Membrin-2"/>
    <property type="match status" value="1"/>
</dbReference>
<dbReference type="EMBL" id="CAJJDM010000066">
    <property type="protein sequence ID" value="CAD8080738.1"/>
    <property type="molecule type" value="Genomic_DNA"/>
</dbReference>
<dbReference type="Proteomes" id="UP000688137">
    <property type="component" value="Unassembled WGS sequence"/>
</dbReference>
<comment type="subcellular location">
    <subcellularLocation>
        <location evidence="6">Endomembrane system</location>
        <topology evidence="6">Single-pass type IV membrane protein</topology>
    </subcellularLocation>
</comment>
<name>A0A8S1MK79_PARPR</name>
<dbReference type="GO" id="GO:0005794">
    <property type="term" value="C:Golgi apparatus"/>
    <property type="evidence" value="ECO:0007669"/>
    <property type="project" value="TreeGrafter"/>
</dbReference>
<keyword evidence="5 8" id="KW-0472">Membrane</keyword>
<evidence type="ECO:0000256" key="8">
    <source>
        <dbReference type="SAM" id="Phobius"/>
    </source>
</evidence>
<keyword evidence="7" id="KW-0175">Coiled coil</keyword>
<sequence>MSEVFSSYEIEFEKYQQQICQLIRQTQINKSDETLNEISQVFSDLQNCLQQMDIESASIAVSDRQELKSKVKRYKSEVEALKKQFRIIQDEVSSQKTKDSLFGEQDNQQIQFINTQDKLIKQTLQLEDAKKVCFEIESISNNIQVQLKNQSDVLDRNINKMPEIQYDLGESNSRLSRIKSKMREHKIIFLIVFAIFLTGISIVLVYKYA</sequence>
<proteinExistence type="predicted"/>
<keyword evidence="11" id="KW-1185">Reference proteome</keyword>
<dbReference type="AlphaFoldDB" id="A0A8S1MK79"/>
<feature type="transmembrane region" description="Helical" evidence="8">
    <location>
        <begin position="187"/>
        <end position="206"/>
    </location>
</feature>
<dbReference type="GO" id="GO:0005789">
    <property type="term" value="C:endoplasmic reticulum membrane"/>
    <property type="evidence" value="ECO:0007669"/>
    <property type="project" value="TreeGrafter"/>
</dbReference>
<dbReference type="GO" id="GO:0031902">
    <property type="term" value="C:late endosome membrane"/>
    <property type="evidence" value="ECO:0007669"/>
    <property type="project" value="TreeGrafter"/>
</dbReference>
<feature type="coiled-coil region" evidence="7">
    <location>
        <begin position="64"/>
        <end position="91"/>
    </location>
</feature>
<dbReference type="GO" id="GO:0000149">
    <property type="term" value="F:SNARE binding"/>
    <property type="evidence" value="ECO:0007669"/>
    <property type="project" value="TreeGrafter"/>
</dbReference>
<dbReference type="PANTHER" id="PTHR21230">
    <property type="entry name" value="VESICLE TRANSPORT V-SNARE PROTEIN VTI1-RELATED"/>
    <property type="match status" value="1"/>
</dbReference>
<gene>
    <name evidence="10" type="ORF">PPRIM_AZ9-3.1.T0640140</name>
</gene>
<evidence type="ECO:0000259" key="9">
    <source>
        <dbReference type="PROSITE" id="PS50192"/>
    </source>
</evidence>
<evidence type="ECO:0000256" key="4">
    <source>
        <dbReference type="ARBA" id="ARBA00022989"/>
    </source>
</evidence>
<keyword evidence="3" id="KW-0653">Protein transport</keyword>
<dbReference type="InterPro" id="IPR027027">
    <property type="entry name" value="GOSR2/Membrin/Bos1"/>
</dbReference>